<dbReference type="OrthoDB" id="7272281at2"/>
<dbReference type="EMBL" id="CP038231">
    <property type="protein sequence ID" value="QDH13809.1"/>
    <property type="molecule type" value="Genomic_DNA"/>
</dbReference>
<sequence>MAFELEDTTTAPDNNRPELPAGASWQEDGSVRLELSRPVLLDTKTATGPSTTTLDELVLRELTAGDMIDSGSETTSQRVGLFLLQRSAGLNGPAGVKKLRALSLPDYVKAQRIMSVFMNAGAETGA</sequence>
<evidence type="ECO:0000313" key="2">
    <source>
        <dbReference type="EMBL" id="QDH13809.1"/>
    </source>
</evidence>
<dbReference type="AlphaFoldDB" id="A0A4Y6U8M8"/>
<evidence type="ECO:0000256" key="1">
    <source>
        <dbReference type="SAM" id="MobiDB-lite"/>
    </source>
</evidence>
<gene>
    <name evidence="2" type="ORF">E3E12_06005</name>
</gene>
<reference evidence="2 3" key="1">
    <citation type="submission" date="2019-03" db="EMBL/GenBank/DDBJ databases">
        <title>The complete genome sequence of Swingsia_sp. F3b2 LMG30590(T).</title>
        <authorList>
            <person name="Chua K.-O."/>
            <person name="Chan K.-G."/>
            <person name="See-Too W.-S."/>
        </authorList>
    </citation>
    <scope>NUCLEOTIDE SEQUENCE [LARGE SCALE GENOMIC DNA]</scope>
    <source>
        <strain evidence="2 3">F3b2</strain>
    </source>
</reference>
<organism evidence="2 3">
    <name type="scientific">Formicincola oecophyllae</name>
    <dbReference type="NCBI Taxonomy" id="2558361"/>
    <lineage>
        <taxon>Bacteria</taxon>
        <taxon>Pseudomonadati</taxon>
        <taxon>Pseudomonadota</taxon>
        <taxon>Alphaproteobacteria</taxon>
        <taxon>Acetobacterales</taxon>
        <taxon>Acetobacteraceae</taxon>
        <taxon>Formicincola</taxon>
    </lineage>
</organism>
<name>A0A4Y6U8M8_9PROT</name>
<proteinExistence type="predicted"/>
<protein>
    <submittedName>
        <fullName evidence="2">Phage tail assembly protein</fullName>
    </submittedName>
</protein>
<dbReference type="Proteomes" id="UP000318709">
    <property type="component" value="Chromosome"/>
</dbReference>
<accession>A0A4Y6U8M8</accession>
<feature type="region of interest" description="Disordered" evidence="1">
    <location>
        <begin position="1"/>
        <end position="28"/>
    </location>
</feature>
<evidence type="ECO:0000313" key="3">
    <source>
        <dbReference type="Proteomes" id="UP000318709"/>
    </source>
</evidence>
<dbReference type="KEGG" id="swf:E3E12_06005"/>
<keyword evidence="3" id="KW-1185">Reference proteome</keyword>
<dbReference type="RefSeq" id="WP_141443517.1">
    <property type="nucleotide sequence ID" value="NZ_CP038231.1"/>
</dbReference>